<dbReference type="RefSeq" id="WP_243390527.1">
    <property type="nucleotide sequence ID" value="NZ_NKXO01000005.1"/>
</dbReference>
<proteinExistence type="predicted"/>
<dbReference type="InterPro" id="IPR052893">
    <property type="entry name" value="TCS_response_regulator"/>
</dbReference>
<dbReference type="AlphaFoldDB" id="A0A2N3IJP8"/>
<dbReference type="Pfam" id="PF00072">
    <property type="entry name" value="Response_reg"/>
    <property type="match status" value="1"/>
</dbReference>
<evidence type="ECO:0000313" key="4">
    <source>
        <dbReference type="Proteomes" id="UP000233387"/>
    </source>
</evidence>
<keyword evidence="1" id="KW-0597">Phosphoprotein</keyword>
<sequence>MTSSKPFSDMLDLVMLVDDNDTDNFISKRIIELSKFANRVEVKNSGKSALQYLEENQNNPENLPDLIFLDINMPIVDGFVFLFEFEMFPESVKNKCKIAILSSSDNKRDIEKIVDNDYVIKFITKPLTNEALTEVKNLLQSLNA</sequence>
<reference evidence="3 4" key="1">
    <citation type="submission" date="2017-06" db="EMBL/GenBank/DDBJ databases">
        <title>Raineya orbicola gen. nov., sp. nov. a slightly thermophilic bacterium of the phylum Bacteroidetes and the description of Raineyaceae fam. nov.</title>
        <authorList>
            <person name="Albuquerque L."/>
            <person name="Polonia A.R.M."/>
            <person name="Barroso C."/>
            <person name="Froufe H.J.C."/>
            <person name="Lage O."/>
            <person name="Lobo-Da-Cunha A."/>
            <person name="Egas C."/>
            <person name="Da Costa M.S."/>
        </authorList>
    </citation>
    <scope>NUCLEOTIDE SEQUENCE [LARGE SCALE GENOMIC DNA]</scope>
    <source>
        <strain evidence="3 4">SPSPC-11</strain>
    </source>
</reference>
<dbReference type="PANTHER" id="PTHR44520">
    <property type="entry name" value="RESPONSE REGULATOR RCP1-RELATED"/>
    <property type="match status" value="1"/>
</dbReference>
<name>A0A2N3IJP8_9BACT</name>
<dbReference type="PROSITE" id="PS50110">
    <property type="entry name" value="RESPONSE_REGULATORY"/>
    <property type="match status" value="1"/>
</dbReference>
<dbReference type="InterPro" id="IPR011006">
    <property type="entry name" value="CheY-like_superfamily"/>
</dbReference>
<dbReference type="SUPFAM" id="SSF52172">
    <property type="entry name" value="CheY-like"/>
    <property type="match status" value="1"/>
</dbReference>
<feature type="modified residue" description="4-aspartylphosphate" evidence="1">
    <location>
        <position position="70"/>
    </location>
</feature>
<dbReference type="SMART" id="SM00448">
    <property type="entry name" value="REC"/>
    <property type="match status" value="1"/>
</dbReference>
<accession>A0A2N3IJP8</accession>
<evidence type="ECO:0000259" key="2">
    <source>
        <dbReference type="PROSITE" id="PS50110"/>
    </source>
</evidence>
<dbReference type="GO" id="GO:0000160">
    <property type="term" value="P:phosphorelay signal transduction system"/>
    <property type="evidence" value="ECO:0007669"/>
    <property type="project" value="InterPro"/>
</dbReference>
<protein>
    <submittedName>
        <fullName evidence="3">Response regulator receiver domain</fullName>
    </submittedName>
</protein>
<comment type="caution">
    <text evidence="3">The sequence shown here is derived from an EMBL/GenBank/DDBJ whole genome shotgun (WGS) entry which is preliminary data.</text>
</comment>
<keyword evidence="4" id="KW-1185">Reference proteome</keyword>
<dbReference type="InterPro" id="IPR001789">
    <property type="entry name" value="Sig_transdc_resp-reg_receiver"/>
</dbReference>
<organism evidence="3 4">
    <name type="scientific">Raineya orbicola</name>
    <dbReference type="NCBI Taxonomy" id="2016530"/>
    <lineage>
        <taxon>Bacteria</taxon>
        <taxon>Pseudomonadati</taxon>
        <taxon>Bacteroidota</taxon>
        <taxon>Cytophagia</taxon>
        <taxon>Cytophagales</taxon>
        <taxon>Raineyaceae</taxon>
        <taxon>Raineya</taxon>
    </lineage>
</organism>
<dbReference type="Proteomes" id="UP000233387">
    <property type="component" value="Unassembled WGS sequence"/>
</dbReference>
<dbReference type="PANTHER" id="PTHR44520:SF2">
    <property type="entry name" value="RESPONSE REGULATOR RCP1"/>
    <property type="match status" value="1"/>
</dbReference>
<dbReference type="EMBL" id="NKXO01000005">
    <property type="protein sequence ID" value="PKQ70534.1"/>
    <property type="molecule type" value="Genomic_DNA"/>
</dbReference>
<feature type="domain" description="Response regulatory" evidence="2">
    <location>
        <begin position="13"/>
        <end position="136"/>
    </location>
</feature>
<dbReference type="Gene3D" id="3.40.50.2300">
    <property type="match status" value="1"/>
</dbReference>
<gene>
    <name evidence="3" type="ORF">Rain11_0454</name>
</gene>
<evidence type="ECO:0000313" key="3">
    <source>
        <dbReference type="EMBL" id="PKQ70534.1"/>
    </source>
</evidence>
<evidence type="ECO:0000256" key="1">
    <source>
        <dbReference type="PROSITE-ProRule" id="PRU00169"/>
    </source>
</evidence>